<organism evidence="3 4">
    <name type="scientific">Paramecium pentaurelia</name>
    <dbReference type="NCBI Taxonomy" id="43138"/>
    <lineage>
        <taxon>Eukaryota</taxon>
        <taxon>Sar</taxon>
        <taxon>Alveolata</taxon>
        <taxon>Ciliophora</taxon>
        <taxon>Intramacronucleata</taxon>
        <taxon>Oligohymenophorea</taxon>
        <taxon>Peniculida</taxon>
        <taxon>Parameciidae</taxon>
        <taxon>Paramecium</taxon>
    </lineage>
</organism>
<evidence type="ECO:0008006" key="5">
    <source>
        <dbReference type="Google" id="ProtNLM"/>
    </source>
</evidence>
<protein>
    <recommendedName>
        <fullName evidence="5">Transmembrane protein</fullName>
    </recommendedName>
</protein>
<keyword evidence="2" id="KW-1133">Transmembrane helix</keyword>
<sequence>MEEKEVDALWNQLLKTTVEMFGFEFKQEYLSKSFNRLYSDYKMFTQKRNYSHFGLWLFGFYALNFLQSFQDKNISDIPKIIEQLIFCPILIMILISTKPFLYRSFESELLYFLQNTIVIIVGIMFPRPQQTEYGIFIEFFIYQANLESLPFKIIYIIVSQLIQKEIKSFMDLVVFMILLALAVYQEIHRYTSYIQDYEQVEKHRKQEKEDLSKTKEITKSQKQQEDKSGYCVRLYILNIKQFIQSHNKMDVRLLKYDIFSSPFAHKPSKGYIPKLADRSLTSLLKYKNETIKQPIHSKIFKPYGEESEIKTQQIMYTTSKLSYSSSVKNINKFPEVQLDPKAVKLLTQGRHFLKSDYQTKRKFQETKYNQHLKNHSSDYLMQNIQLKFCEKSVKKQFKANLIFFKKTKNIPAQIQLIKKEEERKSMPETKNDFYDSRQRKIKMPIPTKQQHTDHSMFSSTFRDNFLKSQRSNIHPKPVSQEKSTRQGHKKTQSVQTQSHLEEGNKEVPLFGNNYQPNN</sequence>
<keyword evidence="4" id="KW-1185">Reference proteome</keyword>
<feature type="transmembrane region" description="Helical" evidence="2">
    <location>
        <begin position="80"/>
        <end position="97"/>
    </location>
</feature>
<accession>A0A8S1VHH0</accession>
<evidence type="ECO:0000313" key="3">
    <source>
        <dbReference type="EMBL" id="CAD8175199.1"/>
    </source>
</evidence>
<evidence type="ECO:0000256" key="2">
    <source>
        <dbReference type="SAM" id="Phobius"/>
    </source>
</evidence>
<evidence type="ECO:0000256" key="1">
    <source>
        <dbReference type="SAM" id="MobiDB-lite"/>
    </source>
</evidence>
<keyword evidence="2" id="KW-0472">Membrane</keyword>
<gene>
    <name evidence="3" type="ORF">PPENT_87.1.T0620222</name>
</gene>
<keyword evidence="2" id="KW-0812">Transmembrane</keyword>
<name>A0A8S1VHH0_9CILI</name>
<proteinExistence type="predicted"/>
<comment type="caution">
    <text evidence="3">The sequence shown here is derived from an EMBL/GenBank/DDBJ whole genome shotgun (WGS) entry which is preliminary data.</text>
</comment>
<dbReference type="EMBL" id="CAJJDO010000062">
    <property type="protein sequence ID" value="CAD8175199.1"/>
    <property type="molecule type" value="Genomic_DNA"/>
</dbReference>
<feature type="transmembrane region" description="Helical" evidence="2">
    <location>
        <begin position="109"/>
        <end position="127"/>
    </location>
</feature>
<reference evidence="3" key="1">
    <citation type="submission" date="2021-01" db="EMBL/GenBank/DDBJ databases">
        <authorList>
            <consortium name="Genoscope - CEA"/>
            <person name="William W."/>
        </authorList>
    </citation>
    <scope>NUCLEOTIDE SEQUENCE</scope>
</reference>
<dbReference type="AlphaFoldDB" id="A0A8S1VHH0"/>
<feature type="transmembrane region" description="Helical" evidence="2">
    <location>
        <begin position="50"/>
        <end position="68"/>
    </location>
</feature>
<evidence type="ECO:0000313" key="4">
    <source>
        <dbReference type="Proteomes" id="UP000689195"/>
    </source>
</evidence>
<feature type="region of interest" description="Disordered" evidence="1">
    <location>
        <begin position="470"/>
        <end position="518"/>
    </location>
</feature>
<dbReference type="Proteomes" id="UP000689195">
    <property type="component" value="Unassembled WGS sequence"/>
</dbReference>